<keyword evidence="8" id="KW-1185">Reference proteome</keyword>
<keyword evidence="3" id="KW-0408">Iron</keyword>
<dbReference type="GO" id="GO:0051537">
    <property type="term" value="F:2 iron, 2 sulfur cluster binding"/>
    <property type="evidence" value="ECO:0007669"/>
    <property type="project" value="UniProtKB-KW"/>
</dbReference>
<dbReference type="Proteomes" id="UP001153709">
    <property type="component" value="Chromosome 8"/>
</dbReference>
<feature type="domain" description="Rieske" evidence="6">
    <location>
        <begin position="45"/>
        <end position="122"/>
    </location>
</feature>
<evidence type="ECO:0000256" key="1">
    <source>
        <dbReference type="ARBA" id="ARBA00022714"/>
    </source>
</evidence>
<dbReference type="CDD" id="cd03478">
    <property type="entry name" value="Rieske_AIFL_N"/>
    <property type="match status" value="1"/>
</dbReference>
<dbReference type="InterPro" id="IPR017941">
    <property type="entry name" value="Rieske_2Fe-2S"/>
</dbReference>
<evidence type="ECO:0000256" key="2">
    <source>
        <dbReference type="ARBA" id="ARBA00022723"/>
    </source>
</evidence>
<evidence type="ECO:0000256" key="5">
    <source>
        <dbReference type="ARBA" id="ARBA00034078"/>
    </source>
</evidence>
<keyword evidence="4" id="KW-0411">Iron-sulfur</keyword>
<dbReference type="PANTHER" id="PTHR21496">
    <property type="entry name" value="FERREDOXIN-RELATED"/>
    <property type="match status" value="1"/>
</dbReference>
<dbReference type="EMBL" id="OU898283">
    <property type="protein sequence ID" value="CAG9839947.1"/>
    <property type="molecule type" value="Genomic_DNA"/>
</dbReference>
<dbReference type="AlphaFoldDB" id="A0A9N9TC59"/>
<evidence type="ECO:0000313" key="8">
    <source>
        <dbReference type="Proteomes" id="UP001153709"/>
    </source>
</evidence>
<dbReference type="OrthoDB" id="432169at2759"/>
<name>A0A9N9TC59_DIABA</name>
<protein>
    <recommendedName>
        <fullName evidence="6">Rieske domain-containing protein</fullName>
    </recommendedName>
</protein>
<accession>A0A9N9TC59</accession>
<organism evidence="7 8">
    <name type="scientific">Diabrotica balteata</name>
    <name type="common">Banded cucumber beetle</name>
    <dbReference type="NCBI Taxonomy" id="107213"/>
    <lineage>
        <taxon>Eukaryota</taxon>
        <taxon>Metazoa</taxon>
        <taxon>Ecdysozoa</taxon>
        <taxon>Arthropoda</taxon>
        <taxon>Hexapoda</taxon>
        <taxon>Insecta</taxon>
        <taxon>Pterygota</taxon>
        <taxon>Neoptera</taxon>
        <taxon>Endopterygota</taxon>
        <taxon>Coleoptera</taxon>
        <taxon>Polyphaga</taxon>
        <taxon>Cucujiformia</taxon>
        <taxon>Chrysomeloidea</taxon>
        <taxon>Chrysomelidae</taxon>
        <taxon>Galerucinae</taxon>
        <taxon>Diabroticina</taxon>
        <taxon>Diabroticites</taxon>
        <taxon>Diabrotica</taxon>
    </lineage>
</organism>
<evidence type="ECO:0000256" key="4">
    <source>
        <dbReference type="ARBA" id="ARBA00023014"/>
    </source>
</evidence>
<dbReference type="InterPro" id="IPR036922">
    <property type="entry name" value="Rieske_2Fe-2S_sf"/>
</dbReference>
<dbReference type="Pfam" id="PF00355">
    <property type="entry name" value="Rieske"/>
    <property type="match status" value="1"/>
</dbReference>
<dbReference type="GO" id="GO:0046872">
    <property type="term" value="F:metal ion binding"/>
    <property type="evidence" value="ECO:0007669"/>
    <property type="project" value="UniProtKB-KW"/>
</dbReference>
<dbReference type="SUPFAM" id="SSF50022">
    <property type="entry name" value="ISP domain"/>
    <property type="match status" value="1"/>
</dbReference>
<reference evidence="7" key="1">
    <citation type="submission" date="2022-01" db="EMBL/GenBank/DDBJ databases">
        <authorList>
            <person name="King R."/>
        </authorList>
    </citation>
    <scope>NUCLEOTIDE SEQUENCE</scope>
</reference>
<dbReference type="PROSITE" id="PS51296">
    <property type="entry name" value="RIESKE"/>
    <property type="match status" value="1"/>
</dbReference>
<proteinExistence type="predicted"/>
<evidence type="ECO:0000256" key="3">
    <source>
        <dbReference type="ARBA" id="ARBA00023004"/>
    </source>
</evidence>
<keyword evidence="1" id="KW-0001">2Fe-2S</keyword>
<dbReference type="PANTHER" id="PTHR21496:SF0">
    <property type="entry name" value="RIESKE DOMAIN-CONTAINING PROTEIN"/>
    <property type="match status" value="1"/>
</dbReference>
<dbReference type="Gene3D" id="2.102.10.10">
    <property type="entry name" value="Rieske [2Fe-2S] iron-sulphur domain"/>
    <property type="match status" value="1"/>
</dbReference>
<evidence type="ECO:0000259" key="6">
    <source>
        <dbReference type="PROSITE" id="PS51296"/>
    </source>
</evidence>
<comment type="cofactor">
    <cofactor evidence="5">
        <name>[2Fe-2S] cluster</name>
        <dbReference type="ChEBI" id="CHEBI:190135"/>
    </cofactor>
</comment>
<sequence length="155" mass="17062">MIKTFSLNSLIYIFSINKGLVSITTSRLLNASQIKMSTSAEFVEGVVCKVSDIQENELKTFLLGNGEVLLVKQNNVISALGSKCTHYGAPLAKGALGNGRIRCPWHGACFKISTGDIEEFPEKGKKSGNFDWHDSIDPNVLRTKSTKHFGNNIWK</sequence>
<keyword evidence="2" id="KW-0479">Metal-binding</keyword>
<gene>
    <name evidence="7" type="ORF">DIABBA_LOCUS12658</name>
</gene>
<evidence type="ECO:0000313" key="7">
    <source>
        <dbReference type="EMBL" id="CAG9839947.1"/>
    </source>
</evidence>